<evidence type="ECO:0000256" key="1">
    <source>
        <dbReference type="SAM" id="Phobius"/>
    </source>
</evidence>
<evidence type="ECO:0000313" key="2">
    <source>
        <dbReference type="EMBL" id="KMZ71453.1"/>
    </source>
</evidence>
<proteinExistence type="predicted"/>
<keyword evidence="3" id="KW-1185">Reference proteome</keyword>
<feature type="transmembrane region" description="Helical" evidence="1">
    <location>
        <begin position="15"/>
        <end position="32"/>
    </location>
</feature>
<protein>
    <submittedName>
        <fullName evidence="2">Uncharacterized protein</fullName>
    </submittedName>
</protein>
<dbReference type="AlphaFoldDB" id="A0A0K9PQV2"/>
<reference evidence="3" key="1">
    <citation type="journal article" date="2016" name="Nature">
        <title>The genome of the seagrass Zostera marina reveals angiosperm adaptation to the sea.</title>
        <authorList>
            <person name="Olsen J.L."/>
            <person name="Rouze P."/>
            <person name="Verhelst B."/>
            <person name="Lin Y.-C."/>
            <person name="Bayer T."/>
            <person name="Collen J."/>
            <person name="Dattolo E."/>
            <person name="De Paoli E."/>
            <person name="Dittami S."/>
            <person name="Maumus F."/>
            <person name="Michel G."/>
            <person name="Kersting A."/>
            <person name="Lauritano C."/>
            <person name="Lohaus R."/>
            <person name="Toepel M."/>
            <person name="Tonon T."/>
            <person name="Vanneste K."/>
            <person name="Amirebrahimi M."/>
            <person name="Brakel J."/>
            <person name="Bostroem C."/>
            <person name="Chovatia M."/>
            <person name="Grimwood J."/>
            <person name="Jenkins J.W."/>
            <person name="Jueterbock A."/>
            <person name="Mraz A."/>
            <person name="Stam W.T."/>
            <person name="Tice H."/>
            <person name="Bornberg-Bauer E."/>
            <person name="Green P.J."/>
            <person name="Pearson G.A."/>
            <person name="Procaccini G."/>
            <person name="Duarte C.M."/>
            <person name="Schmutz J."/>
            <person name="Reusch T.B.H."/>
            <person name="Van de Peer Y."/>
        </authorList>
    </citation>
    <scope>NUCLEOTIDE SEQUENCE [LARGE SCALE GENOMIC DNA]</scope>
    <source>
        <strain evidence="3">cv. Finnish</strain>
    </source>
</reference>
<comment type="caution">
    <text evidence="2">The sequence shown here is derived from an EMBL/GenBank/DDBJ whole genome shotgun (WGS) entry which is preliminary data.</text>
</comment>
<keyword evidence="1" id="KW-0812">Transmembrane</keyword>
<sequence length="58" mass="7057">MGCTNLMHPSIMDSLIIFFFKTWIYIETHYIYRSNVRRYLIILIEIEYLTLDRHASSN</sequence>
<accession>A0A0K9PQV2</accession>
<evidence type="ECO:0000313" key="3">
    <source>
        <dbReference type="Proteomes" id="UP000036987"/>
    </source>
</evidence>
<keyword evidence="1" id="KW-1133">Transmembrane helix</keyword>
<dbReference type="Proteomes" id="UP000036987">
    <property type="component" value="Unassembled WGS sequence"/>
</dbReference>
<dbReference type="EMBL" id="LFYR01000671">
    <property type="protein sequence ID" value="KMZ71453.1"/>
    <property type="molecule type" value="Genomic_DNA"/>
</dbReference>
<keyword evidence="1" id="KW-0472">Membrane</keyword>
<name>A0A0K9PQV2_ZOSMR</name>
<organism evidence="2 3">
    <name type="scientific">Zostera marina</name>
    <name type="common">Eelgrass</name>
    <dbReference type="NCBI Taxonomy" id="29655"/>
    <lineage>
        <taxon>Eukaryota</taxon>
        <taxon>Viridiplantae</taxon>
        <taxon>Streptophyta</taxon>
        <taxon>Embryophyta</taxon>
        <taxon>Tracheophyta</taxon>
        <taxon>Spermatophyta</taxon>
        <taxon>Magnoliopsida</taxon>
        <taxon>Liliopsida</taxon>
        <taxon>Zosteraceae</taxon>
        <taxon>Zostera</taxon>
    </lineage>
</organism>
<gene>
    <name evidence="2" type="ORF">ZOSMA_17G00080</name>
</gene>